<comment type="caution">
    <text evidence="2">The sequence shown here is derived from an EMBL/GenBank/DDBJ whole genome shotgun (WGS) entry which is preliminary data.</text>
</comment>
<accession>A0ABU0EMI4</accession>
<sequence length="544" mass="54618">MAYQGNDGCGGGGTGTTFACTDLNACSLDALGDVDTSTTPPQPGDVLVRNGAGQWVPGPAPTGPATAVQGGTTPTADTTVTGTGTAADPFVVTAEVNVSADADNQLQAGSDGGLFVPPWDCSELAACDLDSLGNVNAPSPNEGDSLVFTGGQWVPAPSGGGTGTTYVAGDGIEFTSINPGGPVTINADLSGQAGNQLSIGPDGGLFVPAPTDTTVVQGQDTASVDVTVTEGPADTFTVSADTKLSAAPGNALTINSDGLFVPAAAAGGVTDVTVTDTPTLDLTATPNADGSVTISGAPILSTDAGNQLAAGSDGALFVPPLTPGCGLDGAGTSAAPLAVATSATWGDAALPFPCDDTNGVPIYCDTNGQLRTAPDKLYVQAVASLPGAQDQAPPATGATIEVYDLELALTNPSDCREMRATFQLGTSPVEFIMSPGNYWLLQWGFTATTDGTEPPFPPLNGGNLNAYRHSPQAVGGMRISFTGYSTKLPMSIYTGQAAIPPGDTTRVRIRVAMTSFETDLTPADDGAPHWNRPDLVLFAEGWSI</sequence>
<dbReference type="Proteomes" id="UP001229651">
    <property type="component" value="Unassembled WGS sequence"/>
</dbReference>
<proteinExistence type="predicted"/>
<feature type="region of interest" description="Disordered" evidence="1">
    <location>
        <begin position="51"/>
        <end position="77"/>
    </location>
</feature>
<organism evidence="2 3">
    <name type="scientific">Amycolatopsis thermophila</name>
    <dbReference type="NCBI Taxonomy" id="206084"/>
    <lineage>
        <taxon>Bacteria</taxon>
        <taxon>Bacillati</taxon>
        <taxon>Actinomycetota</taxon>
        <taxon>Actinomycetes</taxon>
        <taxon>Pseudonocardiales</taxon>
        <taxon>Pseudonocardiaceae</taxon>
        <taxon>Amycolatopsis</taxon>
    </lineage>
</organism>
<name>A0ABU0EMI4_9PSEU</name>
<evidence type="ECO:0000313" key="3">
    <source>
        <dbReference type="Proteomes" id="UP001229651"/>
    </source>
</evidence>
<evidence type="ECO:0000313" key="2">
    <source>
        <dbReference type="EMBL" id="MDQ0376482.1"/>
    </source>
</evidence>
<evidence type="ECO:0000256" key="1">
    <source>
        <dbReference type="SAM" id="MobiDB-lite"/>
    </source>
</evidence>
<protein>
    <submittedName>
        <fullName evidence="2">Uncharacterized protein</fullName>
    </submittedName>
</protein>
<dbReference type="RefSeq" id="WP_306988357.1">
    <property type="nucleotide sequence ID" value="NZ_JAUSUT010000001.1"/>
</dbReference>
<reference evidence="2 3" key="1">
    <citation type="submission" date="2023-07" db="EMBL/GenBank/DDBJ databases">
        <title>Sequencing the genomes of 1000 actinobacteria strains.</title>
        <authorList>
            <person name="Klenk H.-P."/>
        </authorList>
    </citation>
    <scope>NUCLEOTIDE SEQUENCE [LARGE SCALE GENOMIC DNA]</scope>
    <source>
        <strain evidence="2 3">DSM 45805</strain>
    </source>
</reference>
<dbReference type="EMBL" id="JAUSUT010000001">
    <property type="protein sequence ID" value="MDQ0376482.1"/>
    <property type="molecule type" value="Genomic_DNA"/>
</dbReference>
<gene>
    <name evidence="2" type="ORF">FB470_000476</name>
</gene>
<feature type="compositionally biased region" description="Low complexity" evidence="1">
    <location>
        <begin position="63"/>
        <end position="77"/>
    </location>
</feature>
<keyword evidence="3" id="KW-1185">Reference proteome</keyword>